<dbReference type="Gene3D" id="3.30.450.380">
    <property type="match status" value="1"/>
</dbReference>
<comment type="similarity">
    <text evidence="1">Belongs to the GSP E family.</text>
</comment>
<name>A0A4Q7MK49_9MICO</name>
<gene>
    <name evidence="4" type="ORF">EV187_1068</name>
</gene>
<keyword evidence="5" id="KW-1185">Reference proteome</keyword>
<evidence type="ECO:0000313" key="4">
    <source>
        <dbReference type="EMBL" id="RZS68634.1"/>
    </source>
</evidence>
<dbReference type="Pfam" id="PF00437">
    <property type="entry name" value="T2SSE"/>
    <property type="match status" value="1"/>
</dbReference>
<evidence type="ECO:0000256" key="1">
    <source>
        <dbReference type="ARBA" id="ARBA00006611"/>
    </source>
</evidence>
<evidence type="ECO:0000259" key="3">
    <source>
        <dbReference type="Pfam" id="PF00437"/>
    </source>
</evidence>
<dbReference type="PANTHER" id="PTHR30486">
    <property type="entry name" value="TWITCHING MOTILITY PROTEIN PILT"/>
    <property type="match status" value="1"/>
</dbReference>
<proteinExistence type="inferred from homology"/>
<feature type="compositionally biased region" description="Pro residues" evidence="2">
    <location>
        <begin position="65"/>
        <end position="75"/>
    </location>
</feature>
<dbReference type="Proteomes" id="UP000293289">
    <property type="component" value="Unassembled WGS sequence"/>
</dbReference>
<evidence type="ECO:0000256" key="2">
    <source>
        <dbReference type="SAM" id="MobiDB-lite"/>
    </source>
</evidence>
<dbReference type="CDD" id="cd01130">
    <property type="entry name" value="VirB11-like_ATPase"/>
    <property type="match status" value="1"/>
</dbReference>
<dbReference type="EMBL" id="SGWY01000001">
    <property type="protein sequence ID" value="RZS68634.1"/>
    <property type="molecule type" value="Genomic_DNA"/>
</dbReference>
<dbReference type="InterPro" id="IPR050921">
    <property type="entry name" value="T4SS_GSP_E_ATPase"/>
</dbReference>
<sequence>MNLNDRLSALRAEQEGADVFAPAPSAPYATPSGASIQLGAQAAALQATDLALGSAGLTGDEPAIFHPPAPQPRPRPVVTTDPLAAVKEKAAEELFSRIGSRLNDASLTEEQLHLLARAELAEIVAAEQLALSTAERNRLIDDIGADVLGYGPLEPLLADPTVSEIMVNRFDRLYVERNGRLIETPHRFTGEAQLRRVIERIVARVGRRIDESSPLVDARLEDGSRVNAIIPPLAVDGASLTIRKFAGTPYNVNDLIGFGSLTREVATVLDAAVRAKLNILVSGGTGTGKTTLLNVLSAFIPDDERIITIEDAVELQLQQDHVVRLESRPPNIEGRGEITIRELVRNSLRMRPDRIVVGEVRGAESLDMLQAMNTGHEGSISTLHANSPRDAISRMETLVLMAGMDLPLRAIREQIASAIDLIVQITRHKDGVRRITHVTEVHGMEGDIITLQDAFTFDYSPGYDEEGRLRGRIEPTGVRPRFAERIADHGIALPVALFQPDLREMLGEIR</sequence>
<protein>
    <submittedName>
        <fullName evidence="4">Pilus assembly protein CpaF</fullName>
    </submittedName>
</protein>
<dbReference type="PANTHER" id="PTHR30486:SF15">
    <property type="entry name" value="TYPE II_IV SECRETION SYSTEM ATPASE"/>
    <property type="match status" value="1"/>
</dbReference>
<accession>A0A4Q7MK49</accession>
<dbReference type="OrthoDB" id="9810761at2"/>
<dbReference type="GO" id="GO:0016887">
    <property type="term" value="F:ATP hydrolysis activity"/>
    <property type="evidence" value="ECO:0007669"/>
    <property type="project" value="InterPro"/>
</dbReference>
<organism evidence="4 5">
    <name type="scientific">Agromyces ramosus</name>
    <dbReference type="NCBI Taxonomy" id="33879"/>
    <lineage>
        <taxon>Bacteria</taxon>
        <taxon>Bacillati</taxon>
        <taxon>Actinomycetota</taxon>
        <taxon>Actinomycetes</taxon>
        <taxon>Micrococcales</taxon>
        <taxon>Microbacteriaceae</taxon>
        <taxon>Agromyces</taxon>
    </lineage>
</organism>
<dbReference type="Gene3D" id="3.40.50.300">
    <property type="entry name" value="P-loop containing nucleotide triphosphate hydrolases"/>
    <property type="match status" value="1"/>
</dbReference>
<feature type="domain" description="Bacterial type II secretion system protein E" evidence="3">
    <location>
        <begin position="150"/>
        <end position="428"/>
    </location>
</feature>
<dbReference type="InterPro" id="IPR001482">
    <property type="entry name" value="T2SS/T4SS_dom"/>
</dbReference>
<dbReference type="SUPFAM" id="SSF52540">
    <property type="entry name" value="P-loop containing nucleoside triphosphate hydrolases"/>
    <property type="match status" value="1"/>
</dbReference>
<dbReference type="AlphaFoldDB" id="A0A4Q7MK49"/>
<comment type="caution">
    <text evidence="4">The sequence shown here is derived from an EMBL/GenBank/DDBJ whole genome shotgun (WGS) entry which is preliminary data.</text>
</comment>
<feature type="region of interest" description="Disordered" evidence="2">
    <location>
        <begin position="58"/>
        <end position="77"/>
    </location>
</feature>
<evidence type="ECO:0000313" key="5">
    <source>
        <dbReference type="Proteomes" id="UP000293289"/>
    </source>
</evidence>
<reference evidence="4 5" key="1">
    <citation type="submission" date="2019-02" db="EMBL/GenBank/DDBJ databases">
        <title>Genomic Encyclopedia of Type Strains, Phase IV (KMG-IV): sequencing the most valuable type-strain genomes for metagenomic binning, comparative biology and taxonomic classification.</title>
        <authorList>
            <person name="Goeker M."/>
        </authorList>
    </citation>
    <scope>NUCLEOTIDE SEQUENCE [LARGE SCALE GENOMIC DNA]</scope>
    <source>
        <strain evidence="4 5">DSM 43045</strain>
    </source>
</reference>
<dbReference type="RefSeq" id="WP_130352262.1">
    <property type="nucleotide sequence ID" value="NZ_SGWY01000001.1"/>
</dbReference>
<dbReference type="InterPro" id="IPR027417">
    <property type="entry name" value="P-loop_NTPase"/>
</dbReference>